<keyword evidence="3" id="KW-1185">Reference proteome</keyword>
<dbReference type="PANTHER" id="PTHR46599">
    <property type="entry name" value="PIGGYBAC TRANSPOSABLE ELEMENT-DERIVED PROTEIN 4"/>
    <property type="match status" value="1"/>
</dbReference>
<organism evidence="2 3">
    <name type="scientific">Rhamnusium bicolor</name>
    <dbReference type="NCBI Taxonomy" id="1586634"/>
    <lineage>
        <taxon>Eukaryota</taxon>
        <taxon>Metazoa</taxon>
        <taxon>Ecdysozoa</taxon>
        <taxon>Arthropoda</taxon>
        <taxon>Hexapoda</taxon>
        <taxon>Insecta</taxon>
        <taxon>Pterygota</taxon>
        <taxon>Neoptera</taxon>
        <taxon>Endopterygota</taxon>
        <taxon>Coleoptera</taxon>
        <taxon>Polyphaga</taxon>
        <taxon>Cucujiformia</taxon>
        <taxon>Chrysomeloidea</taxon>
        <taxon>Cerambycidae</taxon>
        <taxon>Lepturinae</taxon>
        <taxon>Rhagiini</taxon>
        <taxon>Rhamnusium</taxon>
    </lineage>
</organism>
<name>A0AAV8XH62_9CUCU</name>
<evidence type="ECO:0000313" key="2">
    <source>
        <dbReference type="EMBL" id="KAJ8937369.1"/>
    </source>
</evidence>
<dbReference type="Proteomes" id="UP001162156">
    <property type="component" value="Unassembled WGS sequence"/>
</dbReference>
<proteinExistence type="predicted"/>
<dbReference type="PANTHER" id="PTHR46599:SF3">
    <property type="entry name" value="PIGGYBAC TRANSPOSABLE ELEMENT-DERIVED PROTEIN 4"/>
    <property type="match status" value="1"/>
</dbReference>
<accession>A0AAV8XH62</accession>
<sequence>MKTLFHQGRILFTDNFYTTVNLAQELLNRKTHLVGTLKKNRKLNPTEVTNKKFKKGEIIARELNGIVILKWQDKSDVLCLNTNHIAVTTKVKRRGEEIGKPTLICDYNNSKSFIDLSNQLKAYSSPLRKEIKWYRKLGFELLLETSLVNAPITFQLTV</sequence>
<dbReference type="EMBL" id="JANEYF010003320">
    <property type="protein sequence ID" value="KAJ8937369.1"/>
    <property type="molecule type" value="Genomic_DNA"/>
</dbReference>
<evidence type="ECO:0000259" key="1">
    <source>
        <dbReference type="Pfam" id="PF13843"/>
    </source>
</evidence>
<dbReference type="AlphaFoldDB" id="A0AAV8XH62"/>
<dbReference type="InterPro" id="IPR029526">
    <property type="entry name" value="PGBD"/>
</dbReference>
<reference evidence="2" key="1">
    <citation type="journal article" date="2023" name="Insect Mol. Biol.">
        <title>Genome sequencing provides insights into the evolution of gene families encoding plant cell wall-degrading enzymes in longhorned beetles.</title>
        <authorList>
            <person name="Shin N.R."/>
            <person name="Okamura Y."/>
            <person name="Kirsch R."/>
            <person name="Pauchet Y."/>
        </authorList>
    </citation>
    <scope>NUCLEOTIDE SEQUENCE</scope>
    <source>
        <strain evidence="2">RBIC_L_NR</strain>
    </source>
</reference>
<comment type="caution">
    <text evidence="2">The sequence shown here is derived from an EMBL/GenBank/DDBJ whole genome shotgun (WGS) entry which is preliminary data.</text>
</comment>
<gene>
    <name evidence="2" type="ORF">NQ314_011917</name>
</gene>
<protein>
    <recommendedName>
        <fullName evidence="1">PiggyBac transposable element-derived protein domain-containing protein</fullName>
    </recommendedName>
</protein>
<dbReference type="Pfam" id="PF13843">
    <property type="entry name" value="DDE_Tnp_1_7"/>
    <property type="match status" value="1"/>
</dbReference>
<evidence type="ECO:0000313" key="3">
    <source>
        <dbReference type="Proteomes" id="UP001162156"/>
    </source>
</evidence>
<feature type="domain" description="PiggyBac transposable element-derived protein" evidence="1">
    <location>
        <begin position="2"/>
        <end position="150"/>
    </location>
</feature>